<evidence type="ECO:0000256" key="1">
    <source>
        <dbReference type="SAM" id="MobiDB-lite"/>
    </source>
</evidence>
<protein>
    <submittedName>
        <fullName evidence="2">Uncharacterized protein</fullName>
    </submittedName>
</protein>
<dbReference type="OrthoDB" id="2390014at2"/>
<accession>A0A2W7N8H3</accession>
<gene>
    <name evidence="2" type="ORF">C7437_1011457</name>
</gene>
<proteinExistence type="predicted"/>
<dbReference type="EMBL" id="QKZI01000001">
    <property type="protein sequence ID" value="PZX08333.1"/>
    <property type="molecule type" value="Genomic_DNA"/>
</dbReference>
<feature type="compositionally biased region" description="Polar residues" evidence="1">
    <location>
        <begin position="90"/>
        <end position="104"/>
    </location>
</feature>
<reference evidence="2 3" key="1">
    <citation type="submission" date="2018-06" db="EMBL/GenBank/DDBJ databases">
        <title>Genomic Encyclopedia of Type Strains, Phase IV (KMG-IV): sequencing the most valuable type-strain genomes for metagenomic binning, comparative biology and taxonomic classification.</title>
        <authorList>
            <person name="Goeker M."/>
        </authorList>
    </citation>
    <scope>NUCLEOTIDE SEQUENCE [LARGE SCALE GENOMIC DNA]</scope>
    <source>
        <strain evidence="2 3">DSM 5</strain>
    </source>
</reference>
<comment type="caution">
    <text evidence="2">The sequence shown here is derived from an EMBL/GenBank/DDBJ whole genome shotgun (WGS) entry which is preliminary data.</text>
</comment>
<name>A0A2W7N8H3_9BACI</name>
<dbReference type="AlphaFoldDB" id="A0A2W7N8H3"/>
<sequence>MANGNRRSLLIGGIAAFAVMYLNKKDNKEKAKTAMKNTKTKVASYMDSQNHKPTQMTKAGFSDPNDPDDNRMVEEGSMTSVQYYNEKVQDTASKSAAKQAFPKSQQKKIPQKHESLQAANNESPAKQENTNHNVSS</sequence>
<organism evidence="2 3">
    <name type="scientific">Psychrobacillus insolitus</name>
    <dbReference type="NCBI Taxonomy" id="1461"/>
    <lineage>
        <taxon>Bacteria</taxon>
        <taxon>Bacillati</taxon>
        <taxon>Bacillota</taxon>
        <taxon>Bacilli</taxon>
        <taxon>Bacillales</taxon>
        <taxon>Bacillaceae</taxon>
        <taxon>Psychrobacillus</taxon>
    </lineage>
</organism>
<feature type="compositionally biased region" description="Polar residues" evidence="1">
    <location>
        <begin position="46"/>
        <end position="57"/>
    </location>
</feature>
<dbReference type="Proteomes" id="UP000248646">
    <property type="component" value="Unassembled WGS sequence"/>
</dbReference>
<feature type="region of interest" description="Disordered" evidence="1">
    <location>
        <begin position="44"/>
        <end position="136"/>
    </location>
</feature>
<dbReference type="RefSeq" id="WP_111438916.1">
    <property type="nucleotide sequence ID" value="NZ_QKZI01000001.1"/>
</dbReference>
<evidence type="ECO:0000313" key="3">
    <source>
        <dbReference type="Proteomes" id="UP000248646"/>
    </source>
</evidence>
<feature type="compositionally biased region" description="Polar residues" evidence="1">
    <location>
        <begin position="117"/>
        <end position="136"/>
    </location>
</feature>
<keyword evidence="3" id="KW-1185">Reference proteome</keyword>
<evidence type="ECO:0000313" key="2">
    <source>
        <dbReference type="EMBL" id="PZX08333.1"/>
    </source>
</evidence>